<dbReference type="PANTHER" id="PTHR45672">
    <property type="entry name" value="PROTEIN DISULFIDE-ISOMERASE C17H9.14C-RELATED"/>
    <property type="match status" value="1"/>
</dbReference>
<evidence type="ECO:0000256" key="3">
    <source>
        <dbReference type="SAM" id="SignalP"/>
    </source>
</evidence>
<sequence length="144" mass="15600">MCATRSSLLVALAVLLIAGAVSAGEFDHKSVSKYTDKDFKDNVSDGNVHFIKFFAPWCGHCKRLGPTWGQLGDAFSDHSVVKIASVDCTQHKTTCQNAGIRGYPTLKVFANGEEYKGHKGGRDLASLKSFIEDAAKDLTTETTE</sequence>
<dbReference type="GO" id="GO:0005783">
    <property type="term" value="C:endoplasmic reticulum"/>
    <property type="evidence" value="ECO:0007669"/>
    <property type="project" value="TreeGrafter"/>
</dbReference>
<dbReference type="EMBL" id="HBGG01017767">
    <property type="protein sequence ID" value="CAD9206871.1"/>
    <property type="molecule type" value="Transcribed_RNA"/>
</dbReference>
<dbReference type="GO" id="GO:0003756">
    <property type="term" value="F:protein disulfide isomerase activity"/>
    <property type="evidence" value="ECO:0007669"/>
    <property type="project" value="TreeGrafter"/>
</dbReference>
<dbReference type="AlphaFoldDB" id="A0A7S1X363"/>
<name>A0A7S1X363_9CHLO</name>
<dbReference type="InterPro" id="IPR051063">
    <property type="entry name" value="PDI"/>
</dbReference>
<evidence type="ECO:0000256" key="2">
    <source>
        <dbReference type="ARBA" id="ARBA00022729"/>
    </source>
</evidence>
<reference evidence="5" key="1">
    <citation type="submission" date="2021-01" db="EMBL/GenBank/DDBJ databases">
        <authorList>
            <person name="Corre E."/>
            <person name="Pelletier E."/>
            <person name="Niang G."/>
            <person name="Scheremetjew M."/>
            <person name="Finn R."/>
            <person name="Kale V."/>
            <person name="Holt S."/>
            <person name="Cochrane G."/>
            <person name="Meng A."/>
            <person name="Brown T."/>
            <person name="Cohen L."/>
        </authorList>
    </citation>
    <scope>NUCLEOTIDE SEQUENCE</scope>
    <source>
        <strain evidence="5">PLY429</strain>
    </source>
</reference>
<dbReference type="PROSITE" id="PS51352">
    <property type="entry name" value="THIOREDOXIN_2"/>
    <property type="match status" value="1"/>
</dbReference>
<dbReference type="GO" id="GO:0006457">
    <property type="term" value="P:protein folding"/>
    <property type="evidence" value="ECO:0007669"/>
    <property type="project" value="TreeGrafter"/>
</dbReference>
<proteinExistence type="inferred from homology"/>
<feature type="domain" description="Thioredoxin" evidence="4">
    <location>
        <begin position="12"/>
        <end position="136"/>
    </location>
</feature>
<keyword evidence="2 3" id="KW-0732">Signal</keyword>
<feature type="chain" id="PRO_5030789444" description="Thioredoxin domain-containing protein" evidence="3">
    <location>
        <begin position="24"/>
        <end position="144"/>
    </location>
</feature>
<accession>A0A7S1X363</accession>
<dbReference type="PROSITE" id="PS00194">
    <property type="entry name" value="THIOREDOXIN_1"/>
    <property type="match status" value="1"/>
</dbReference>
<dbReference type="InterPro" id="IPR013766">
    <property type="entry name" value="Thioredoxin_domain"/>
</dbReference>
<dbReference type="PRINTS" id="PR00421">
    <property type="entry name" value="THIOREDOXIN"/>
</dbReference>
<dbReference type="InterPro" id="IPR036249">
    <property type="entry name" value="Thioredoxin-like_sf"/>
</dbReference>
<dbReference type="InterPro" id="IPR017937">
    <property type="entry name" value="Thioredoxin_CS"/>
</dbReference>
<gene>
    <name evidence="5" type="ORF">TCHU04912_LOCUS9107</name>
</gene>
<dbReference type="Pfam" id="PF00085">
    <property type="entry name" value="Thioredoxin"/>
    <property type="match status" value="1"/>
</dbReference>
<feature type="signal peptide" evidence="3">
    <location>
        <begin position="1"/>
        <end position="23"/>
    </location>
</feature>
<evidence type="ECO:0000259" key="4">
    <source>
        <dbReference type="PROSITE" id="PS51352"/>
    </source>
</evidence>
<dbReference type="SUPFAM" id="SSF52833">
    <property type="entry name" value="Thioredoxin-like"/>
    <property type="match status" value="1"/>
</dbReference>
<evidence type="ECO:0000256" key="1">
    <source>
        <dbReference type="ARBA" id="ARBA00006347"/>
    </source>
</evidence>
<evidence type="ECO:0000313" key="5">
    <source>
        <dbReference type="EMBL" id="CAD9206871.1"/>
    </source>
</evidence>
<organism evidence="5">
    <name type="scientific">Tetraselmis chuii</name>
    <dbReference type="NCBI Taxonomy" id="63592"/>
    <lineage>
        <taxon>Eukaryota</taxon>
        <taxon>Viridiplantae</taxon>
        <taxon>Chlorophyta</taxon>
        <taxon>core chlorophytes</taxon>
        <taxon>Chlorodendrophyceae</taxon>
        <taxon>Chlorodendrales</taxon>
        <taxon>Chlorodendraceae</taxon>
        <taxon>Tetraselmis</taxon>
    </lineage>
</organism>
<dbReference type="Gene3D" id="3.40.30.10">
    <property type="entry name" value="Glutaredoxin"/>
    <property type="match status" value="1"/>
</dbReference>
<protein>
    <recommendedName>
        <fullName evidence="4">Thioredoxin domain-containing protein</fullName>
    </recommendedName>
</protein>
<dbReference type="PANTHER" id="PTHR45672:SF3">
    <property type="entry name" value="THIOREDOXIN DOMAIN-CONTAINING PROTEIN 5"/>
    <property type="match status" value="1"/>
</dbReference>
<comment type="similarity">
    <text evidence="1">Belongs to the protein disulfide isomerase family.</text>
</comment>